<gene>
    <name evidence="10" type="primary">csm3</name>
    <name evidence="10" type="ORF">ENS41_04720</name>
</gene>
<dbReference type="EMBL" id="DSUT01000096">
    <property type="protein sequence ID" value="HGK28240.1"/>
    <property type="molecule type" value="Genomic_DNA"/>
</dbReference>
<evidence type="ECO:0000256" key="3">
    <source>
        <dbReference type="ARBA" id="ARBA00022722"/>
    </source>
</evidence>
<dbReference type="NCBIfam" id="TIGR02582">
    <property type="entry name" value="cas7_TM1809"/>
    <property type="match status" value="1"/>
</dbReference>
<protein>
    <recommendedName>
        <fullName evidence="2">CRISPR system Cms endoribonuclease Csm3</fullName>
    </recommendedName>
    <alternativeName>
        <fullName evidence="8">CRISPR type III A-associated RAMP protein Csm3</fullName>
    </alternativeName>
</protein>
<evidence type="ECO:0000256" key="4">
    <source>
        <dbReference type="ARBA" id="ARBA00022759"/>
    </source>
</evidence>
<keyword evidence="6" id="KW-0694">RNA-binding</keyword>
<evidence type="ECO:0000313" key="10">
    <source>
        <dbReference type="EMBL" id="HGK28240.1"/>
    </source>
</evidence>
<comment type="similarity">
    <text evidence="1">Belongs to the CRISPR-associated Csm3 family.</text>
</comment>
<dbReference type="GO" id="GO:0003723">
    <property type="term" value="F:RNA binding"/>
    <property type="evidence" value="ECO:0007669"/>
    <property type="project" value="UniProtKB-KW"/>
</dbReference>
<dbReference type="InterPro" id="IPR052216">
    <property type="entry name" value="CRISPR_Csm3_endoribonuclease"/>
</dbReference>
<evidence type="ECO:0000256" key="6">
    <source>
        <dbReference type="ARBA" id="ARBA00022884"/>
    </source>
</evidence>
<proteinExistence type="inferred from homology"/>
<dbReference type="PANTHER" id="PTHR35579:SF3">
    <property type="entry name" value="CRISPR SYSTEM CMS ENDORIBONUCLEASE CSM3"/>
    <property type="match status" value="1"/>
</dbReference>
<dbReference type="InterPro" id="IPR005537">
    <property type="entry name" value="RAMP_III_fam"/>
</dbReference>
<dbReference type="Pfam" id="PF03787">
    <property type="entry name" value="RAMPs"/>
    <property type="match status" value="1"/>
</dbReference>
<comment type="caution">
    <text evidence="10">The sequence shown here is derived from an EMBL/GenBank/DDBJ whole genome shotgun (WGS) entry which is preliminary data.</text>
</comment>
<dbReference type="PANTHER" id="PTHR35579">
    <property type="entry name" value="CRISPR SYSTEM CMS ENDORIBONUCLEASE CSM3"/>
    <property type="match status" value="1"/>
</dbReference>
<evidence type="ECO:0000256" key="8">
    <source>
        <dbReference type="ARBA" id="ARBA00033183"/>
    </source>
</evidence>
<dbReference type="InterPro" id="IPR013412">
    <property type="entry name" value="CRISPR-assoc_RAMP_Csm3"/>
</dbReference>
<name>A0A7C4GGJ6_UNCW3</name>
<dbReference type="GO" id="GO:0004519">
    <property type="term" value="F:endonuclease activity"/>
    <property type="evidence" value="ECO:0007669"/>
    <property type="project" value="UniProtKB-KW"/>
</dbReference>
<accession>A0A7C4GGJ6</accession>
<feature type="domain" description="CRISPR type III-associated protein" evidence="9">
    <location>
        <begin position="14"/>
        <end position="209"/>
    </location>
</feature>
<sequence>MAFLLGKVIVSGRIRLVSGTRVGGSQGGLKIGGVDLNVITDPQGRPYLPGSSLKGKLRSLTERVLEASVSDRGMHTCGKKDEYAKCDVCRTYGTLKSFEGVPTLTRLVARDVFLDESSITEEMRANMDMEFTEVKFETAIDRVSGTALKRSLRQVERVPAGAVFRPAEFVFNVYEENDKGLLRCLFVAMELLEDDYLGGMGSRGYGKVKFEDISVWWNRATDYQDGKVALSECRRINGEMKTPTALVQGFDTLKAKLT</sequence>
<organism evidence="10">
    <name type="scientific">candidate division WOR-3 bacterium</name>
    <dbReference type="NCBI Taxonomy" id="2052148"/>
    <lineage>
        <taxon>Bacteria</taxon>
        <taxon>Bacteria division WOR-3</taxon>
    </lineage>
</organism>
<evidence type="ECO:0000256" key="7">
    <source>
        <dbReference type="ARBA" id="ARBA00023118"/>
    </source>
</evidence>
<keyword evidence="3" id="KW-0540">Nuclease</keyword>
<keyword evidence="5" id="KW-0378">Hydrolase</keyword>
<keyword evidence="7" id="KW-0051">Antiviral defense</keyword>
<evidence type="ECO:0000256" key="5">
    <source>
        <dbReference type="ARBA" id="ARBA00022801"/>
    </source>
</evidence>
<evidence type="ECO:0000256" key="1">
    <source>
        <dbReference type="ARBA" id="ARBA00006342"/>
    </source>
</evidence>
<evidence type="ECO:0000256" key="2">
    <source>
        <dbReference type="ARBA" id="ARBA00022150"/>
    </source>
</evidence>
<keyword evidence="4" id="KW-0255">Endonuclease</keyword>
<dbReference type="AlphaFoldDB" id="A0A7C4GGJ6"/>
<dbReference type="GO" id="GO:0016787">
    <property type="term" value="F:hydrolase activity"/>
    <property type="evidence" value="ECO:0007669"/>
    <property type="project" value="UniProtKB-KW"/>
</dbReference>
<reference evidence="10" key="1">
    <citation type="journal article" date="2020" name="mSystems">
        <title>Genome- and Community-Level Interaction Insights into Carbon Utilization and Element Cycling Functions of Hydrothermarchaeota in Hydrothermal Sediment.</title>
        <authorList>
            <person name="Zhou Z."/>
            <person name="Liu Y."/>
            <person name="Xu W."/>
            <person name="Pan J."/>
            <person name="Luo Z.H."/>
            <person name="Li M."/>
        </authorList>
    </citation>
    <scope>NUCLEOTIDE SEQUENCE [LARGE SCALE GENOMIC DNA]</scope>
    <source>
        <strain evidence="10">SpSt-488</strain>
    </source>
</reference>
<evidence type="ECO:0000259" key="9">
    <source>
        <dbReference type="Pfam" id="PF03787"/>
    </source>
</evidence>
<dbReference type="GO" id="GO:0051607">
    <property type="term" value="P:defense response to virus"/>
    <property type="evidence" value="ECO:0007669"/>
    <property type="project" value="UniProtKB-KW"/>
</dbReference>